<accession>A0ABM7Q9A2</accession>
<proteinExistence type="predicted"/>
<dbReference type="Pfam" id="PF11162">
    <property type="entry name" value="DUF2946"/>
    <property type="match status" value="1"/>
</dbReference>
<keyword evidence="2" id="KW-1185">Reference proteome</keyword>
<gene>
    <name evidence="1" type="ORF">LYSCAS_29740</name>
</gene>
<dbReference type="Proteomes" id="UP000681317">
    <property type="component" value="Chromosome"/>
</dbReference>
<dbReference type="EMBL" id="AP024545">
    <property type="protein sequence ID" value="BCT93950.1"/>
    <property type="molecule type" value="Genomic_DNA"/>
</dbReference>
<evidence type="ECO:0008006" key="3">
    <source>
        <dbReference type="Google" id="ProtNLM"/>
    </source>
</evidence>
<organism evidence="1 2">
    <name type="scientific">Noviluteimonas caseinilytica</name>
    <dbReference type="NCBI Taxonomy" id="2675101"/>
    <lineage>
        <taxon>Bacteria</taxon>
        <taxon>Pseudomonadati</taxon>
        <taxon>Pseudomonadota</taxon>
        <taxon>Gammaproteobacteria</taxon>
        <taxon>Lysobacterales</taxon>
        <taxon>Lysobacteraceae</taxon>
        <taxon>Noviluteimonas</taxon>
    </lineage>
</organism>
<protein>
    <recommendedName>
        <fullName evidence="3">DUF2946 domain-containing protein</fullName>
    </recommendedName>
</protein>
<sequence>MRGLMRTAALQRWFLRLSLTATLALALVPTLGRIAQATEATPSQAWTAMCTVAGLVQVAVDPAHDPARHPGHPADHAGQGDCAYCPLLQSLQVPQAVLAVVPASLGPVGPPVQSRSVALPFRHPAGLGSRGPPVLS</sequence>
<dbReference type="InterPro" id="IPR021333">
    <property type="entry name" value="DUF2946"/>
</dbReference>
<name>A0ABM7Q9A2_9GAMM</name>
<evidence type="ECO:0000313" key="1">
    <source>
        <dbReference type="EMBL" id="BCT93950.1"/>
    </source>
</evidence>
<reference evidence="1 2" key="1">
    <citation type="submission" date="2021-03" db="EMBL/GenBank/DDBJ databases">
        <title>Complete Genome Sequences of Two Lysobacter Strains Isolated from Sea Water (Lysobacter caseinilyticus) and Soil (Lysobacter helvus) in South Korea.</title>
        <authorList>
            <person name="Watanabe Y."/>
            <person name="Arakawa K."/>
        </authorList>
    </citation>
    <scope>NUCLEOTIDE SEQUENCE [LARGE SCALE GENOMIC DNA]</scope>
    <source>
        <strain evidence="1 2">KVB24</strain>
    </source>
</reference>
<evidence type="ECO:0000313" key="2">
    <source>
        <dbReference type="Proteomes" id="UP000681317"/>
    </source>
</evidence>